<comment type="caution">
    <text evidence="6">The sequence shown here is derived from an EMBL/GenBank/DDBJ whole genome shotgun (WGS) entry which is preliminary data.</text>
</comment>
<dbReference type="RefSeq" id="WP_259055502.1">
    <property type="nucleotide sequence ID" value="NZ_JANUCT010000010.1"/>
</dbReference>
<dbReference type="PANTHER" id="PTHR10361">
    <property type="entry name" value="SODIUM-BILE ACID COTRANSPORTER"/>
    <property type="match status" value="1"/>
</dbReference>
<protein>
    <submittedName>
        <fullName evidence="6">BASS family bile acid:Na+ symporter</fullName>
    </submittedName>
</protein>
<feature type="transmembrane region" description="Helical" evidence="5">
    <location>
        <begin position="100"/>
        <end position="125"/>
    </location>
</feature>
<evidence type="ECO:0000313" key="7">
    <source>
        <dbReference type="Proteomes" id="UP001204445"/>
    </source>
</evidence>
<name>A0AAE3L183_9GAMM</name>
<feature type="transmembrane region" description="Helical" evidence="5">
    <location>
        <begin position="171"/>
        <end position="189"/>
    </location>
</feature>
<dbReference type="EMBL" id="JANUCT010000010">
    <property type="protein sequence ID" value="MCS3903609.1"/>
    <property type="molecule type" value="Genomic_DNA"/>
</dbReference>
<evidence type="ECO:0000256" key="5">
    <source>
        <dbReference type="SAM" id="Phobius"/>
    </source>
</evidence>
<accession>A0AAE3L183</accession>
<keyword evidence="2 5" id="KW-0812">Transmembrane</keyword>
<feature type="transmembrane region" description="Helical" evidence="5">
    <location>
        <begin position="69"/>
        <end position="88"/>
    </location>
</feature>
<evidence type="ECO:0000256" key="1">
    <source>
        <dbReference type="ARBA" id="ARBA00004141"/>
    </source>
</evidence>
<feature type="transmembrane region" description="Helical" evidence="5">
    <location>
        <begin position="262"/>
        <end position="282"/>
    </location>
</feature>
<proteinExistence type="predicted"/>
<dbReference type="Gene3D" id="1.20.1530.20">
    <property type="match status" value="1"/>
</dbReference>
<reference evidence="6" key="1">
    <citation type="submission" date="2022-08" db="EMBL/GenBank/DDBJ databases">
        <title>Genomic Encyclopedia of Type Strains, Phase III (KMG-III): the genomes of soil and plant-associated and newly described type strains.</title>
        <authorList>
            <person name="Whitman W."/>
        </authorList>
    </citation>
    <scope>NUCLEOTIDE SEQUENCE</scope>
    <source>
        <strain evidence="6">HMT 1</strain>
    </source>
</reference>
<dbReference type="GO" id="GO:0016020">
    <property type="term" value="C:membrane"/>
    <property type="evidence" value="ECO:0007669"/>
    <property type="project" value="UniProtKB-SubCell"/>
</dbReference>
<evidence type="ECO:0000256" key="2">
    <source>
        <dbReference type="ARBA" id="ARBA00022692"/>
    </source>
</evidence>
<dbReference type="InterPro" id="IPR038770">
    <property type="entry name" value="Na+/solute_symporter_sf"/>
</dbReference>
<dbReference type="Pfam" id="PF01758">
    <property type="entry name" value="SBF"/>
    <property type="match status" value="1"/>
</dbReference>
<comment type="subcellular location">
    <subcellularLocation>
        <location evidence="1">Membrane</location>
        <topology evidence="1">Multi-pass membrane protein</topology>
    </subcellularLocation>
</comment>
<evidence type="ECO:0000256" key="4">
    <source>
        <dbReference type="ARBA" id="ARBA00023136"/>
    </source>
</evidence>
<evidence type="ECO:0000313" key="6">
    <source>
        <dbReference type="EMBL" id="MCS3903609.1"/>
    </source>
</evidence>
<keyword evidence="4 5" id="KW-0472">Membrane</keyword>
<dbReference type="PANTHER" id="PTHR10361:SF24">
    <property type="entry name" value="P3 PROTEIN"/>
    <property type="match status" value="1"/>
</dbReference>
<feature type="transmembrane region" description="Helical" evidence="5">
    <location>
        <begin position="41"/>
        <end position="63"/>
    </location>
</feature>
<sequence>MEANILTAVFLPLALVIIMLGMGLSLTPAHFRAIFVAPRPILVGLALQLVALPSLAWLLAWALQMPPALAVGLVLIAACPGGATSNLISHLARADAALSITLTALSSLVIIFSLPFVVNAASLFFMEAGQNVSLSVPKTILQIVVVTVIPVSIGMWLRSKSPERADRAERSVKVLSALFLALVIAGILVGERDNLLRFFMLVGVATLLLNLGSMLLGYVGGRLARLPVAQVRTVVIEVGIQNGTMAIAVATAPTLLNNSSMAIPAAIYSLIMFVSGAVLIAMGNRNTWTVAETP</sequence>
<dbReference type="InterPro" id="IPR002657">
    <property type="entry name" value="BilAc:Na_symport/Acr3"/>
</dbReference>
<dbReference type="Proteomes" id="UP001204445">
    <property type="component" value="Unassembled WGS sequence"/>
</dbReference>
<gene>
    <name evidence="6" type="ORF">J2T55_001638</name>
</gene>
<evidence type="ECO:0000256" key="3">
    <source>
        <dbReference type="ARBA" id="ARBA00022989"/>
    </source>
</evidence>
<feature type="transmembrane region" description="Helical" evidence="5">
    <location>
        <begin position="6"/>
        <end position="29"/>
    </location>
</feature>
<dbReference type="AlphaFoldDB" id="A0AAE3L183"/>
<feature type="transmembrane region" description="Helical" evidence="5">
    <location>
        <begin position="231"/>
        <end position="256"/>
    </location>
</feature>
<keyword evidence="7" id="KW-1185">Reference proteome</keyword>
<feature type="transmembrane region" description="Helical" evidence="5">
    <location>
        <begin position="195"/>
        <end position="219"/>
    </location>
</feature>
<feature type="transmembrane region" description="Helical" evidence="5">
    <location>
        <begin position="140"/>
        <end position="159"/>
    </location>
</feature>
<dbReference type="InterPro" id="IPR004710">
    <property type="entry name" value="Bilac:Na_transpt"/>
</dbReference>
<organism evidence="6 7">
    <name type="scientific">Methylohalomonas lacus</name>
    <dbReference type="NCBI Taxonomy" id="398773"/>
    <lineage>
        <taxon>Bacteria</taxon>
        <taxon>Pseudomonadati</taxon>
        <taxon>Pseudomonadota</taxon>
        <taxon>Gammaproteobacteria</taxon>
        <taxon>Methylohalomonadales</taxon>
        <taxon>Methylohalomonadaceae</taxon>
        <taxon>Methylohalomonas</taxon>
    </lineage>
</organism>
<keyword evidence="3 5" id="KW-1133">Transmembrane helix</keyword>